<dbReference type="NCBIfam" id="NF005754">
    <property type="entry name" value="PRK07578.1"/>
    <property type="match status" value="1"/>
</dbReference>
<accession>A0AAI8DJB0</accession>
<organism evidence="3 4">
    <name type="scientific">Mammaliicoccus sciuri</name>
    <name type="common">Staphylococcus sciuri</name>
    <dbReference type="NCBI Taxonomy" id="1296"/>
    <lineage>
        <taxon>Bacteria</taxon>
        <taxon>Bacillati</taxon>
        <taxon>Bacillota</taxon>
        <taxon>Bacilli</taxon>
        <taxon>Bacillales</taxon>
        <taxon>Staphylococcaceae</taxon>
        <taxon>Mammaliicoccus</taxon>
    </lineage>
</organism>
<dbReference type="EMBL" id="CP022046">
    <property type="protein sequence ID" value="ASE34757.1"/>
    <property type="molecule type" value="Genomic_DNA"/>
</dbReference>
<dbReference type="Gene3D" id="3.40.50.720">
    <property type="entry name" value="NAD(P)-binding Rossmann-like Domain"/>
    <property type="match status" value="1"/>
</dbReference>
<dbReference type="PANTHER" id="PTHR43477">
    <property type="entry name" value="DIHYDROANTICAPSIN 7-DEHYDROGENASE"/>
    <property type="match status" value="1"/>
</dbReference>
<dbReference type="KEGG" id="sscu:CEP64_09190"/>
<dbReference type="InterPro" id="IPR002347">
    <property type="entry name" value="SDR_fam"/>
</dbReference>
<dbReference type="PRINTS" id="PR00081">
    <property type="entry name" value="GDHRDH"/>
</dbReference>
<dbReference type="PANTHER" id="PTHR43477:SF1">
    <property type="entry name" value="DIHYDROANTICAPSIN 7-DEHYDROGENASE"/>
    <property type="match status" value="1"/>
</dbReference>
<evidence type="ECO:0000256" key="2">
    <source>
        <dbReference type="ARBA" id="ARBA00023002"/>
    </source>
</evidence>
<keyword evidence="2" id="KW-0560">Oxidoreductase</keyword>
<dbReference type="GO" id="GO:0016491">
    <property type="term" value="F:oxidoreductase activity"/>
    <property type="evidence" value="ECO:0007669"/>
    <property type="project" value="UniProtKB-KW"/>
</dbReference>
<evidence type="ECO:0000256" key="1">
    <source>
        <dbReference type="ARBA" id="ARBA00006484"/>
    </source>
</evidence>
<proteinExistence type="inferred from homology"/>
<dbReference type="CDD" id="cd11731">
    <property type="entry name" value="Lin1944_like_SDR_c"/>
    <property type="match status" value="1"/>
</dbReference>
<dbReference type="Pfam" id="PF13561">
    <property type="entry name" value="adh_short_C2"/>
    <property type="match status" value="1"/>
</dbReference>
<name>A0AAI8DJB0_MAMSC</name>
<dbReference type="InterPro" id="IPR036291">
    <property type="entry name" value="NAD(P)-bd_dom_sf"/>
</dbReference>
<comment type="similarity">
    <text evidence="1">Belongs to the short-chain dehydrogenases/reductases (SDR) family.</text>
</comment>
<dbReference type="Proteomes" id="UP000197058">
    <property type="component" value="Chromosome"/>
</dbReference>
<dbReference type="RefSeq" id="WP_058591561.1">
    <property type="nucleotide sequence ID" value="NZ_CP022046.2"/>
</dbReference>
<protein>
    <submittedName>
        <fullName evidence="3">Short chain dehydrogenase</fullName>
    </submittedName>
</protein>
<gene>
    <name evidence="3" type="ORF">CEP64_09190</name>
</gene>
<dbReference type="AlphaFoldDB" id="A0AAI8DJB0"/>
<evidence type="ECO:0000313" key="3">
    <source>
        <dbReference type="EMBL" id="ASE34757.1"/>
    </source>
</evidence>
<sequence length="201" mass="21439">MKIILVGANGTIGSAVAEELASNGHEVVKVGRNSGDYQMDMSNVEDIKLMFEQIQNVDAVVSTAGAANFDDLSDLTPESNEVAVTSKLLGQINLVLIGQHYINDGGSFTLTTGVIMDEPIKGGVSSAMAGGGIQAFVKSAAYELKRDLRINNVSPNVIEEALEDYGDFFKGYQAVPAKKAAKAYLKSVEGIHSGQTYRIYE</sequence>
<evidence type="ECO:0000313" key="4">
    <source>
        <dbReference type="Proteomes" id="UP000197058"/>
    </source>
</evidence>
<dbReference type="SUPFAM" id="SSF51735">
    <property type="entry name" value="NAD(P)-binding Rossmann-fold domains"/>
    <property type="match status" value="1"/>
</dbReference>
<reference evidence="4" key="1">
    <citation type="submission" date="2017-06" db="EMBL/GenBank/DDBJ databases">
        <title>FDA dAtabase for Regulatory Grade micrObial Sequences (FDA-ARGOS): Supporting development and validation of Infectious Disease Dx tests.</title>
        <authorList>
            <person name="Goldberg B."/>
            <person name="Campos J."/>
            <person name="Tallon L."/>
            <person name="Sadzewicz L."/>
            <person name="Sengamalay N."/>
            <person name="Ott S."/>
            <person name="Godinez A."/>
            <person name="Nagaraj S."/>
            <person name="Vavikolanu K."/>
            <person name="Nadendla S."/>
            <person name="George J."/>
            <person name="Geyer C."/>
            <person name="Sichtig H."/>
        </authorList>
    </citation>
    <scope>NUCLEOTIDE SEQUENCE [LARGE SCALE GENOMIC DNA]</scope>
    <source>
        <strain evidence="4">FDAARGOS_285</strain>
    </source>
</reference>
<dbReference type="InterPro" id="IPR051122">
    <property type="entry name" value="SDR_DHRS6-like"/>
</dbReference>